<organism evidence="3 4">
    <name type="scientific">Penaeus vannamei</name>
    <name type="common">Whiteleg shrimp</name>
    <name type="synonym">Litopenaeus vannamei</name>
    <dbReference type="NCBI Taxonomy" id="6689"/>
    <lineage>
        <taxon>Eukaryota</taxon>
        <taxon>Metazoa</taxon>
        <taxon>Ecdysozoa</taxon>
        <taxon>Arthropoda</taxon>
        <taxon>Crustacea</taxon>
        <taxon>Multicrustacea</taxon>
        <taxon>Malacostraca</taxon>
        <taxon>Eumalacostraca</taxon>
        <taxon>Eucarida</taxon>
        <taxon>Decapoda</taxon>
        <taxon>Dendrobranchiata</taxon>
        <taxon>Penaeoidea</taxon>
        <taxon>Penaeidae</taxon>
        <taxon>Penaeus</taxon>
    </lineage>
</organism>
<protein>
    <recommendedName>
        <fullName evidence="2">Ubiquitin carboxyl-terminal hydrolase 47 C-terminal domain-containing protein</fullName>
    </recommendedName>
</protein>
<dbReference type="EMBL" id="QCYY01002897">
    <property type="protein sequence ID" value="ROT66729.1"/>
    <property type="molecule type" value="Genomic_DNA"/>
</dbReference>
<keyword evidence="4" id="KW-1185">Reference proteome</keyword>
<feature type="compositionally biased region" description="Basic and acidic residues" evidence="1">
    <location>
        <begin position="69"/>
        <end position="82"/>
    </location>
</feature>
<dbReference type="Proteomes" id="UP000283509">
    <property type="component" value="Unassembled WGS sequence"/>
</dbReference>
<reference evidence="3 4" key="2">
    <citation type="submission" date="2019-01" db="EMBL/GenBank/DDBJ databases">
        <title>The decoding of complex shrimp genome reveals the adaptation for benthos swimmer, frequently molting mechanism and breeding impact on genome.</title>
        <authorList>
            <person name="Sun Y."/>
            <person name="Gao Y."/>
            <person name="Yu Y."/>
        </authorList>
    </citation>
    <scope>NUCLEOTIDE SEQUENCE [LARGE SCALE GENOMIC DNA]</scope>
    <source>
        <tissue evidence="3">Muscle</tissue>
    </source>
</reference>
<dbReference type="OrthoDB" id="289038at2759"/>
<dbReference type="STRING" id="6689.A0A3R7QGK9"/>
<evidence type="ECO:0000313" key="3">
    <source>
        <dbReference type="EMBL" id="ROT66729.1"/>
    </source>
</evidence>
<name>A0A3R7QGK9_PENVA</name>
<dbReference type="Pfam" id="PF19718">
    <property type="entry name" value="USP47_C"/>
    <property type="match status" value="1"/>
</dbReference>
<reference evidence="3 4" key="1">
    <citation type="submission" date="2018-04" db="EMBL/GenBank/DDBJ databases">
        <authorList>
            <person name="Zhang X."/>
            <person name="Yuan J."/>
            <person name="Li F."/>
            <person name="Xiang J."/>
        </authorList>
    </citation>
    <scope>NUCLEOTIDE SEQUENCE [LARGE SCALE GENOMIC DNA]</scope>
    <source>
        <tissue evidence="3">Muscle</tissue>
    </source>
</reference>
<dbReference type="AlphaFoldDB" id="A0A3R7QGK9"/>
<evidence type="ECO:0000313" key="4">
    <source>
        <dbReference type="Proteomes" id="UP000283509"/>
    </source>
</evidence>
<evidence type="ECO:0000259" key="2">
    <source>
        <dbReference type="Pfam" id="PF19718"/>
    </source>
</evidence>
<proteinExistence type="predicted"/>
<accession>A0A3R7QGK9</accession>
<sequence length="339" mass="38736">MPREPHTFPSNLESSDVSPKVQLSFAGTKLKVPRESTAVGVREGVLRDSYWPTLRPCAVRPPTMNSAKYSERTPTKAETMKEKRTQKYVDKISVLKPAKFLIDWVVCKGDTVASAKRAIIKEVNTRCNMTLTPETVRLRKKSWKNPQTIYLDAQKFEDDIPLYSNWELFLQIIEGPETKTASSDELALFTKRWKPSTYTTDAIAEVIISKPTVEGLREKLSEISGIEADDIEFAKGKGTFPFDMSVVDINSDLDWSIRSGPLDQRPLYILDDGAMVYYRDKKETPKEMTEEERRALVNSENRRLNRDLQYQCPSSSTTSSYSTLRSKEKGLKIYLNHEE</sequence>
<evidence type="ECO:0000256" key="1">
    <source>
        <dbReference type="SAM" id="MobiDB-lite"/>
    </source>
</evidence>
<gene>
    <name evidence="3" type="ORF">C7M84_015222</name>
</gene>
<feature type="region of interest" description="Disordered" evidence="1">
    <location>
        <begin position="62"/>
        <end position="82"/>
    </location>
</feature>
<dbReference type="InterPro" id="IPR045578">
    <property type="entry name" value="USP47_C"/>
</dbReference>
<feature type="domain" description="Ubiquitin carboxyl-terminal hydrolase 47 C-terminal" evidence="2">
    <location>
        <begin position="92"/>
        <end position="334"/>
    </location>
</feature>
<comment type="caution">
    <text evidence="3">The sequence shown here is derived from an EMBL/GenBank/DDBJ whole genome shotgun (WGS) entry which is preliminary data.</text>
</comment>